<evidence type="ECO:0000256" key="1">
    <source>
        <dbReference type="SAM" id="Phobius"/>
    </source>
</evidence>
<name>I3TDN5_THEC1</name>
<evidence type="ECO:0000313" key="2">
    <source>
        <dbReference type="EMBL" id="AFK50873.1"/>
    </source>
</evidence>
<dbReference type="KEGG" id="thg:TCELL_0448"/>
<proteinExistence type="predicted"/>
<keyword evidence="1" id="KW-0812">Transmembrane</keyword>
<feature type="transmembrane region" description="Helical" evidence="1">
    <location>
        <begin position="261"/>
        <end position="283"/>
    </location>
</feature>
<protein>
    <recommendedName>
        <fullName evidence="4">FtsX-like permease family protein</fullName>
    </recommendedName>
</protein>
<dbReference type="OrthoDB" id="387653at2157"/>
<gene>
    <name evidence="2" type="ordered locus">TCELL_0448</name>
</gene>
<dbReference type="AlphaFoldDB" id="I3TDN5"/>
<keyword evidence="1" id="KW-1133">Transmembrane helix</keyword>
<dbReference type="InParanoid" id="I3TDN5"/>
<dbReference type="Proteomes" id="UP000005270">
    <property type="component" value="Chromosome"/>
</dbReference>
<dbReference type="STRING" id="1184251.TCELL_0448"/>
<evidence type="ECO:0000313" key="3">
    <source>
        <dbReference type="Proteomes" id="UP000005270"/>
    </source>
</evidence>
<organism evidence="2 3">
    <name type="scientific">Thermogladius calderae (strain DSM 22663 / VKM B-2946 / 1633)</name>
    <dbReference type="NCBI Taxonomy" id="1184251"/>
    <lineage>
        <taxon>Archaea</taxon>
        <taxon>Thermoproteota</taxon>
        <taxon>Thermoprotei</taxon>
        <taxon>Desulfurococcales</taxon>
        <taxon>Desulfurococcaceae</taxon>
        <taxon>Thermogladius</taxon>
    </lineage>
</organism>
<dbReference type="eggNOG" id="arCOG11499">
    <property type="taxonomic scope" value="Archaea"/>
</dbReference>
<keyword evidence="3" id="KW-1185">Reference proteome</keyword>
<keyword evidence="1" id="KW-0472">Membrane</keyword>
<reference evidence="2 3" key="1">
    <citation type="journal article" date="2012" name="J. Bacteriol.">
        <title>Complete genome sequence of the hyperthermophilic cellulolytic Crenarchaeon 'Thermogladius cellulolyticus' 1633.</title>
        <authorList>
            <person name="Mardanov A.V."/>
            <person name="Kochetkova T.V."/>
            <person name="Beletsky A.V."/>
            <person name="Bonch-Osmolovskaya E.A."/>
            <person name="Ravin N.V."/>
            <person name="Skryabin K.G."/>
        </authorList>
    </citation>
    <scope>NUCLEOTIDE SEQUENCE [LARGE SCALE GENOMIC DNA]</scope>
    <source>
        <strain evidence="3">DSM 22663 / VKM B-2946 / 1633</strain>
    </source>
</reference>
<dbReference type="GeneID" id="13012741"/>
<sequence>MNVLLKLFFDKDYFASAAVLAVVVSFSMVAISIAGDIILAPLEVARGGSDLLVYNRYSFVVTGLLPSRLADYVVNSTGGKCVPVVLAPALINDAKPVVVRGVPPDKVQQVIGAGKVVGEPRVDGFNVMVGARVSSEVGVSPGELLLLRGVLNNKAVAVEVSGVFETGTLLDDEVLTSLDIARLLRGVGVGEYSVLTCSSLDEQATRLLEAVASNTSVGYGLKVSIPSWLVSLFESQRGGFKGVVSIKGFGDVVNLSRETSLLGIAGSLILSTAVLVETSSYYLKTKRKVLHTLLEVVLDTRRVRFMAAGSLIALFVSGYALGALLTWLLHGLLRFQVLFHSISLDLQPDNTLLYTLGLVIIQTFIVLRGVSKIGEEA</sequence>
<accession>I3TDN5</accession>
<feature type="transmembrane region" description="Helical" evidence="1">
    <location>
        <begin position="352"/>
        <end position="370"/>
    </location>
</feature>
<evidence type="ECO:0008006" key="4">
    <source>
        <dbReference type="Google" id="ProtNLM"/>
    </source>
</evidence>
<feature type="transmembrane region" description="Helical" evidence="1">
    <location>
        <begin position="303"/>
        <end position="332"/>
    </location>
</feature>
<feature type="transmembrane region" description="Helical" evidence="1">
    <location>
        <begin position="12"/>
        <end position="34"/>
    </location>
</feature>
<dbReference type="RefSeq" id="WP_014737123.1">
    <property type="nucleotide sequence ID" value="NC_017954.1"/>
</dbReference>
<dbReference type="HOGENOM" id="CLU_726852_0_0_2"/>
<dbReference type="EMBL" id="CP003531">
    <property type="protein sequence ID" value="AFK50873.1"/>
    <property type="molecule type" value="Genomic_DNA"/>
</dbReference>